<comment type="caution">
    <text evidence="2">The sequence shown here is derived from an EMBL/GenBank/DDBJ whole genome shotgun (WGS) entry which is preliminary data.</text>
</comment>
<accession>A0A852ZJL4</accession>
<evidence type="ECO:0000256" key="1">
    <source>
        <dbReference type="SAM" id="MobiDB-lite"/>
    </source>
</evidence>
<evidence type="ECO:0000313" key="2">
    <source>
        <dbReference type="EMBL" id="NYH93281.1"/>
    </source>
</evidence>
<proteinExistence type="predicted"/>
<protein>
    <submittedName>
        <fullName evidence="2">Uncharacterized protein</fullName>
    </submittedName>
</protein>
<keyword evidence="3" id="KW-1185">Reference proteome</keyword>
<name>A0A852ZJL4_9ACTN</name>
<reference evidence="2 3" key="1">
    <citation type="submission" date="2020-07" db="EMBL/GenBank/DDBJ databases">
        <title>Sequencing the genomes of 1000 actinobacteria strains.</title>
        <authorList>
            <person name="Klenk H.-P."/>
        </authorList>
    </citation>
    <scope>NUCLEOTIDE SEQUENCE [LARGE SCALE GENOMIC DNA]</scope>
    <source>
        <strain evidence="2 3">DSM 18448</strain>
    </source>
</reference>
<evidence type="ECO:0000313" key="3">
    <source>
        <dbReference type="Proteomes" id="UP000579605"/>
    </source>
</evidence>
<dbReference type="EMBL" id="JACBZH010000001">
    <property type="protein sequence ID" value="NYH93281.1"/>
    <property type="molecule type" value="Genomic_DNA"/>
</dbReference>
<organism evidence="2 3">
    <name type="scientific">Actinopolymorpha rutila</name>
    <dbReference type="NCBI Taxonomy" id="446787"/>
    <lineage>
        <taxon>Bacteria</taxon>
        <taxon>Bacillati</taxon>
        <taxon>Actinomycetota</taxon>
        <taxon>Actinomycetes</taxon>
        <taxon>Propionibacteriales</taxon>
        <taxon>Actinopolymorphaceae</taxon>
        <taxon>Actinopolymorpha</taxon>
    </lineage>
</organism>
<gene>
    <name evidence="2" type="ORF">F4554_005919</name>
</gene>
<dbReference type="Proteomes" id="UP000579605">
    <property type="component" value="Unassembled WGS sequence"/>
</dbReference>
<feature type="region of interest" description="Disordered" evidence="1">
    <location>
        <begin position="321"/>
        <end position="340"/>
    </location>
</feature>
<dbReference type="AlphaFoldDB" id="A0A852ZJL4"/>
<sequence>MISFVGDPIAFVGVYFALIGDPVSVVGGHVPFCGGLVTLVRAEGRPFFDESATCVGGQLSEEVRDASPGDCADALGSGELVEVMRFALVAELLTAFTRCASTWLVLTVAQLHGERPCICGSLVQILSGIQPCVHFGGFTASLPAGMTPSLGTYVRWRRDCVAPGFRKLLAPTGQVCPPMTRCRRDRRADRCCLMSLNLGRLQSVLAVLVRRVGSGCSARPPSASFLAVGPLVHISSGLRYPPLPEAIVSSRVVQRAGLCAARPPAAGVAIFGLTIDFGCSVRARSPGVHSADLVGPRHWRGPLPPAARACPRMGLRPVHAGQRMASKSATVPCDRPGGPR</sequence>